<evidence type="ECO:0000256" key="1">
    <source>
        <dbReference type="SAM" id="Phobius"/>
    </source>
</evidence>
<name>A0A426Y9H5_ENSVE</name>
<dbReference type="Proteomes" id="UP000287651">
    <property type="component" value="Unassembled WGS sequence"/>
</dbReference>
<evidence type="ECO:0000313" key="3">
    <source>
        <dbReference type="Proteomes" id="UP000287651"/>
    </source>
</evidence>
<reference evidence="2 3" key="1">
    <citation type="journal article" date="2014" name="Agronomy (Basel)">
        <title>A Draft Genome Sequence for Ensete ventricosum, the Drought-Tolerant Tree Against Hunger.</title>
        <authorList>
            <person name="Harrison J."/>
            <person name="Moore K.A."/>
            <person name="Paszkiewicz K."/>
            <person name="Jones T."/>
            <person name="Grant M."/>
            <person name="Ambacheew D."/>
            <person name="Muzemil S."/>
            <person name="Studholme D.J."/>
        </authorList>
    </citation>
    <scope>NUCLEOTIDE SEQUENCE [LARGE SCALE GENOMIC DNA]</scope>
</reference>
<proteinExistence type="predicted"/>
<sequence length="152" mass="16588">MYTNESAILLCRTDHLSTQDFNLLEKQNDEVYQVNVIIDQPGSSCTPTWPVMGKYEDTSVARVVGSTGDAANVIRTTDKARCGKPGWTVVGFEAVLCRVLHNAEPVEILKMYDKYPAKIQCDPTIILGMAVVTIVFGVLGFMIPASCGTLVT</sequence>
<keyword evidence="1" id="KW-0812">Transmembrane</keyword>
<keyword evidence="1" id="KW-0472">Membrane</keyword>
<keyword evidence="1" id="KW-1133">Transmembrane helix</keyword>
<dbReference type="EMBL" id="AMZH03014001">
    <property type="protein sequence ID" value="RRT48367.1"/>
    <property type="molecule type" value="Genomic_DNA"/>
</dbReference>
<accession>A0A426Y9H5</accession>
<comment type="caution">
    <text evidence="2">The sequence shown here is derived from an EMBL/GenBank/DDBJ whole genome shotgun (WGS) entry which is preliminary data.</text>
</comment>
<protein>
    <submittedName>
        <fullName evidence="2">Uncharacterized protein</fullName>
    </submittedName>
</protein>
<gene>
    <name evidence="2" type="ORF">B296_00023047</name>
</gene>
<feature type="transmembrane region" description="Helical" evidence="1">
    <location>
        <begin position="124"/>
        <end position="143"/>
    </location>
</feature>
<evidence type="ECO:0000313" key="2">
    <source>
        <dbReference type="EMBL" id="RRT48367.1"/>
    </source>
</evidence>
<organism evidence="2 3">
    <name type="scientific">Ensete ventricosum</name>
    <name type="common">Abyssinian banana</name>
    <name type="synonym">Musa ensete</name>
    <dbReference type="NCBI Taxonomy" id="4639"/>
    <lineage>
        <taxon>Eukaryota</taxon>
        <taxon>Viridiplantae</taxon>
        <taxon>Streptophyta</taxon>
        <taxon>Embryophyta</taxon>
        <taxon>Tracheophyta</taxon>
        <taxon>Spermatophyta</taxon>
        <taxon>Magnoliopsida</taxon>
        <taxon>Liliopsida</taxon>
        <taxon>Zingiberales</taxon>
        <taxon>Musaceae</taxon>
        <taxon>Ensete</taxon>
    </lineage>
</organism>
<dbReference type="AlphaFoldDB" id="A0A426Y9H5"/>